<feature type="region of interest" description="Disordered" evidence="1">
    <location>
        <begin position="240"/>
        <end position="259"/>
    </location>
</feature>
<protein>
    <submittedName>
        <fullName evidence="2">16507_t:CDS:1</fullName>
    </submittedName>
</protein>
<evidence type="ECO:0000313" key="2">
    <source>
        <dbReference type="EMBL" id="CAG8527831.1"/>
    </source>
</evidence>
<sequence>MFQSKDSTFVPCSCQQPTSSIRSNIEIYCVNVKNDSNIEIDCVNFESDEHLDNEFDDQLDYEFEEQVELYKGQPFNTINEAYAAVEAFAHSNGFGIRKGRVEKDTSNDHEISRMFLCRHAGKPLKEKKSYKIEESGSYKKKSYAETIGIAHKAINIAIEMDDPDVLRFLKEYITRKGHSLVENTTSVYMLKEQSKSNIPETSSVRSFVENTTSINILKENSKSNISETSPIRVSNLIKKEQSSKNQGKRLKLTRSPGTNTCGECRGKGHNRRWHAKHGKKVHNMSIICQLCGGSGHKKELHDCDSVEVNDENKWVKSSDLESESE</sequence>
<dbReference type="AlphaFoldDB" id="A0A9N9AGU1"/>
<gene>
    <name evidence="2" type="ORF">RFULGI_LOCUS3654</name>
</gene>
<reference evidence="2" key="1">
    <citation type="submission" date="2021-06" db="EMBL/GenBank/DDBJ databases">
        <authorList>
            <person name="Kallberg Y."/>
            <person name="Tangrot J."/>
            <person name="Rosling A."/>
        </authorList>
    </citation>
    <scope>NUCLEOTIDE SEQUENCE</scope>
    <source>
        <strain evidence="2">IN212</strain>
    </source>
</reference>
<dbReference type="Proteomes" id="UP000789396">
    <property type="component" value="Unassembled WGS sequence"/>
</dbReference>
<organism evidence="2 3">
    <name type="scientific">Racocetra fulgida</name>
    <dbReference type="NCBI Taxonomy" id="60492"/>
    <lineage>
        <taxon>Eukaryota</taxon>
        <taxon>Fungi</taxon>
        <taxon>Fungi incertae sedis</taxon>
        <taxon>Mucoromycota</taxon>
        <taxon>Glomeromycotina</taxon>
        <taxon>Glomeromycetes</taxon>
        <taxon>Diversisporales</taxon>
        <taxon>Gigasporaceae</taxon>
        <taxon>Racocetra</taxon>
    </lineage>
</organism>
<evidence type="ECO:0000256" key="1">
    <source>
        <dbReference type="SAM" id="MobiDB-lite"/>
    </source>
</evidence>
<accession>A0A9N9AGU1</accession>
<comment type="caution">
    <text evidence="2">The sequence shown here is derived from an EMBL/GenBank/DDBJ whole genome shotgun (WGS) entry which is preliminary data.</text>
</comment>
<evidence type="ECO:0000313" key="3">
    <source>
        <dbReference type="Proteomes" id="UP000789396"/>
    </source>
</evidence>
<name>A0A9N9AGU1_9GLOM</name>
<dbReference type="OrthoDB" id="2428906at2759"/>
<proteinExistence type="predicted"/>
<keyword evidence="3" id="KW-1185">Reference proteome</keyword>
<dbReference type="EMBL" id="CAJVPZ010003273">
    <property type="protein sequence ID" value="CAG8527831.1"/>
    <property type="molecule type" value="Genomic_DNA"/>
</dbReference>